<accession>A0A080ZN40</accession>
<dbReference type="Proteomes" id="UP000028582">
    <property type="component" value="Unassembled WGS sequence"/>
</dbReference>
<dbReference type="EMBL" id="ANJA01002786">
    <property type="protein sequence ID" value="ETO68051.1"/>
    <property type="molecule type" value="Genomic_DNA"/>
</dbReference>
<name>A0A080ZN40_PHYNI</name>
<proteinExistence type="predicted"/>
<evidence type="ECO:0000313" key="2">
    <source>
        <dbReference type="Proteomes" id="UP000028582"/>
    </source>
</evidence>
<reference evidence="1 2" key="1">
    <citation type="submission" date="2013-11" db="EMBL/GenBank/DDBJ databases">
        <title>The Genome Sequence of Phytophthora parasitica P1976.</title>
        <authorList>
            <consortium name="The Broad Institute Genomics Platform"/>
            <person name="Russ C."/>
            <person name="Tyler B."/>
            <person name="Panabieres F."/>
            <person name="Shan W."/>
            <person name="Tripathy S."/>
            <person name="Grunwald N."/>
            <person name="Machado M."/>
            <person name="Johnson C.S."/>
            <person name="Walker B."/>
            <person name="Young S."/>
            <person name="Zeng Q."/>
            <person name="Gargeya S."/>
            <person name="Fitzgerald M."/>
            <person name="Haas B."/>
            <person name="Abouelleil A."/>
            <person name="Allen A.W."/>
            <person name="Alvarado L."/>
            <person name="Arachchi H.M."/>
            <person name="Berlin A.M."/>
            <person name="Chapman S.B."/>
            <person name="Gainer-Dewar J."/>
            <person name="Goldberg J."/>
            <person name="Griggs A."/>
            <person name="Gujja S."/>
            <person name="Hansen M."/>
            <person name="Howarth C."/>
            <person name="Imamovic A."/>
            <person name="Ireland A."/>
            <person name="Larimer J."/>
            <person name="McCowan C."/>
            <person name="Murphy C."/>
            <person name="Pearson M."/>
            <person name="Poon T.W."/>
            <person name="Priest M."/>
            <person name="Roberts A."/>
            <person name="Saif S."/>
            <person name="Shea T."/>
            <person name="Sisk P."/>
            <person name="Sykes S."/>
            <person name="Wortman J."/>
            <person name="Nusbaum C."/>
            <person name="Birren B."/>
        </authorList>
    </citation>
    <scope>NUCLEOTIDE SEQUENCE [LARGE SCALE GENOMIC DNA]</scope>
    <source>
        <strain evidence="1 2">P1976</strain>
    </source>
</reference>
<protein>
    <submittedName>
        <fullName evidence="1">Uncharacterized protein</fullName>
    </submittedName>
</protein>
<evidence type="ECO:0000313" key="1">
    <source>
        <dbReference type="EMBL" id="ETO68051.1"/>
    </source>
</evidence>
<dbReference type="AlphaFoldDB" id="A0A080ZN40"/>
<comment type="caution">
    <text evidence="1">The sequence shown here is derived from an EMBL/GenBank/DDBJ whole genome shotgun (WGS) entry which is preliminary data.</text>
</comment>
<gene>
    <name evidence="1" type="ORF">F444_15082</name>
</gene>
<sequence>MACTNTLESDPALSWRRRIGFNMVSRAGFGVTVWTWSLRREPSRRSRWSALELYYNSVSLTPCHSRLSPCPPTQLQNRSSTGVLVTKASDECGDMAEVASSKKYAALLQPNACASDEIRSRFLDSLSECAICIWFSTVSNCNACVLVRLRFCQDLGGNHSVITRPSWSLLTCGFDEDK</sequence>
<organism evidence="1 2">
    <name type="scientific">Phytophthora nicotianae P1976</name>
    <dbReference type="NCBI Taxonomy" id="1317066"/>
    <lineage>
        <taxon>Eukaryota</taxon>
        <taxon>Sar</taxon>
        <taxon>Stramenopiles</taxon>
        <taxon>Oomycota</taxon>
        <taxon>Peronosporomycetes</taxon>
        <taxon>Peronosporales</taxon>
        <taxon>Peronosporaceae</taxon>
        <taxon>Phytophthora</taxon>
    </lineage>
</organism>